<dbReference type="Pfam" id="PF02706">
    <property type="entry name" value="Wzz"/>
    <property type="match status" value="1"/>
</dbReference>
<keyword evidence="6" id="KW-1003">Cell membrane</keyword>
<sequence length="734" mass="81331">MTHNSFDFNQEDDDFIDLQQYWLTLKRRWLPALIVSSSVFGMAAFNTLKQEPIYSAEGKLRFNSDRVSALTALNSQMGEVAAITGKGNPLATEAQIIRSRPIIQKTISKLNLRDSKGKLLKPSVLISKLRVNAVGDTDILNLSYESNDPQKAAAIVNSLMKDYQENNISTNTAEARSAREFLNKQLPEVEQRLIRAEAELREFKEKNGIVALEQEAQTGVEALKDLSEEIVKAQAYLGEVTTRSEGLQKQLQLETQEAVAISTLNQSPIVQEALTQYQKVQDELAVAQTQFTSEHPMVISLLGKEQALRNQLGKRVGQLIDNGNSISERNLQIGEIKQNLTAELVKSEVERLAAANRVGILRKNFITQQGRLRSLPKLEQTQRQLQRKLEVAQLTYTELLKKLQEVQVVENRSVGNATIISEALVPEHPISPNITRNLLLGGIGGILLGVGTALLLERTDKSLKTVDKIKQLLDYPLLGTIPKTPKTTKGSTDNQEIELPVLDNPYSSVTSAFEILQTNLAFTVSDKTLKVIVVSSSNPNEGKSFVSANLAVTLSQLGRKVLLVDADMRRPRQHRIWRRPNLIGLSNVLVGQSKLQDTLQKALPALDVLLVGKIPPNPLKLLESQRMSSLIEEAKGKYDFVILDTPPLTAVADGLMLSKLADGILLVVRPEAVDSDTVKVVRNRLKQSGQQVLGMVVNGVTPKNGSAYYYYNKGYYGEPSKSKEKVEVFQVSKH</sequence>
<evidence type="ECO:0000256" key="9">
    <source>
        <dbReference type="ARBA" id="ARBA00022692"/>
    </source>
</evidence>
<dbReference type="GO" id="GO:0005886">
    <property type="term" value="C:plasma membrane"/>
    <property type="evidence" value="ECO:0007669"/>
    <property type="project" value="UniProtKB-SubCell"/>
</dbReference>
<dbReference type="RefSeq" id="WP_027838825.1">
    <property type="nucleotide sequence ID" value="NZ_LMTZ01000140.1"/>
</dbReference>
<dbReference type="PANTHER" id="PTHR32309:SF13">
    <property type="entry name" value="FERRIC ENTEROBACTIN TRANSPORT PROTEIN FEPE"/>
    <property type="match status" value="1"/>
</dbReference>
<dbReference type="InterPro" id="IPR050445">
    <property type="entry name" value="Bact_polysacc_biosynth/exp"/>
</dbReference>
<evidence type="ECO:0000259" key="19">
    <source>
        <dbReference type="Pfam" id="PF13614"/>
    </source>
</evidence>
<protein>
    <recommendedName>
        <fullName evidence="5">non-specific protein-tyrosine kinase</fullName>
        <ecNumber evidence="5">2.7.10.2</ecNumber>
    </recommendedName>
</protein>
<organism evidence="21 22">
    <name type="scientific">Mastigocoleus testarum BC008</name>
    <dbReference type="NCBI Taxonomy" id="371196"/>
    <lineage>
        <taxon>Bacteria</taxon>
        <taxon>Bacillati</taxon>
        <taxon>Cyanobacteriota</taxon>
        <taxon>Cyanophyceae</taxon>
        <taxon>Nostocales</taxon>
        <taxon>Hapalosiphonaceae</taxon>
        <taxon>Mastigocoleus</taxon>
    </lineage>
</organism>
<dbReference type="Proteomes" id="UP000053372">
    <property type="component" value="Unassembled WGS sequence"/>
</dbReference>
<evidence type="ECO:0000256" key="1">
    <source>
        <dbReference type="ARBA" id="ARBA00004429"/>
    </source>
</evidence>
<evidence type="ECO:0000256" key="12">
    <source>
        <dbReference type="ARBA" id="ARBA00022840"/>
    </source>
</evidence>
<reference evidence="21 22" key="1">
    <citation type="journal article" date="2015" name="Genome Announc.">
        <title>Draft Genome of the Euendolithic (true boring) Cyanobacterium Mastigocoleus testarum strain BC008.</title>
        <authorList>
            <person name="Guida B.S."/>
            <person name="Garcia-Pichel F."/>
        </authorList>
    </citation>
    <scope>NUCLEOTIDE SEQUENCE [LARGE SCALE GENOMIC DNA]</scope>
    <source>
        <strain evidence="21 22">BC008</strain>
    </source>
</reference>
<keyword evidence="22" id="KW-1185">Reference proteome</keyword>
<evidence type="ECO:0000256" key="17">
    <source>
        <dbReference type="SAM" id="Coils"/>
    </source>
</evidence>
<comment type="catalytic activity">
    <reaction evidence="16">
        <text>L-tyrosyl-[protein] + ATP = O-phospho-L-tyrosyl-[protein] + ADP + H(+)</text>
        <dbReference type="Rhea" id="RHEA:10596"/>
        <dbReference type="Rhea" id="RHEA-COMP:10136"/>
        <dbReference type="Rhea" id="RHEA-COMP:20101"/>
        <dbReference type="ChEBI" id="CHEBI:15378"/>
        <dbReference type="ChEBI" id="CHEBI:30616"/>
        <dbReference type="ChEBI" id="CHEBI:46858"/>
        <dbReference type="ChEBI" id="CHEBI:61978"/>
        <dbReference type="ChEBI" id="CHEBI:456216"/>
        <dbReference type="EC" id="2.7.10.2"/>
    </reaction>
</comment>
<evidence type="ECO:0000256" key="8">
    <source>
        <dbReference type="ARBA" id="ARBA00022679"/>
    </source>
</evidence>
<keyword evidence="7" id="KW-0997">Cell inner membrane</keyword>
<dbReference type="InterPro" id="IPR005702">
    <property type="entry name" value="Wzc-like_C"/>
</dbReference>
<comment type="similarity">
    <text evidence="2">Belongs to the CpsC/CapA family.</text>
</comment>
<dbReference type="InterPro" id="IPR003856">
    <property type="entry name" value="LPS_length_determ_N"/>
</dbReference>
<evidence type="ECO:0000259" key="20">
    <source>
        <dbReference type="Pfam" id="PF13807"/>
    </source>
</evidence>
<keyword evidence="11" id="KW-0418">Kinase</keyword>
<evidence type="ECO:0000256" key="3">
    <source>
        <dbReference type="ARBA" id="ARBA00007316"/>
    </source>
</evidence>
<evidence type="ECO:0000256" key="6">
    <source>
        <dbReference type="ARBA" id="ARBA00022475"/>
    </source>
</evidence>
<evidence type="ECO:0000256" key="11">
    <source>
        <dbReference type="ARBA" id="ARBA00022777"/>
    </source>
</evidence>
<comment type="similarity">
    <text evidence="3">Belongs to the CpsD/CapB family.</text>
</comment>
<dbReference type="OrthoDB" id="9758283at2"/>
<dbReference type="Gene3D" id="3.40.50.300">
    <property type="entry name" value="P-loop containing nucleotide triphosphate hydrolases"/>
    <property type="match status" value="1"/>
</dbReference>
<comment type="caution">
    <text evidence="21">The sequence shown here is derived from an EMBL/GenBank/DDBJ whole genome shotgun (WGS) entry which is preliminary data.</text>
</comment>
<evidence type="ECO:0000256" key="15">
    <source>
        <dbReference type="ARBA" id="ARBA00023137"/>
    </source>
</evidence>
<dbReference type="EMBL" id="LMTZ01000140">
    <property type="protein sequence ID" value="KST63312.1"/>
    <property type="molecule type" value="Genomic_DNA"/>
</dbReference>
<evidence type="ECO:0000256" key="4">
    <source>
        <dbReference type="ARBA" id="ARBA00008883"/>
    </source>
</evidence>
<feature type="domain" description="Polysaccharide chain length determinant N-terminal" evidence="18">
    <location>
        <begin position="15"/>
        <end position="110"/>
    </location>
</feature>
<keyword evidence="14" id="KW-0472">Membrane</keyword>
<keyword evidence="15" id="KW-0829">Tyrosine-protein kinase</keyword>
<evidence type="ECO:0000259" key="18">
    <source>
        <dbReference type="Pfam" id="PF02706"/>
    </source>
</evidence>
<evidence type="ECO:0000256" key="13">
    <source>
        <dbReference type="ARBA" id="ARBA00022989"/>
    </source>
</evidence>
<evidence type="ECO:0000313" key="21">
    <source>
        <dbReference type="EMBL" id="KST63312.1"/>
    </source>
</evidence>
<feature type="domain" description="Tyrosine-protein kinase G-rich" evidence="20">
    <location>
        <begin position="378"/>
        <end position="455"/>
    </location>
</feature>
<feature type="domain" description="AAA" evidence="19">
    <location>
        <begin position="530"/>
        <end position="682"/>
    </location>
</feature>
<evidence type="ECO:0000256" key="14">
    <source>
        <dbReference type="ARBA" id="ARBA00023136"/>
    </source>
</evidence>
<dbReference type="InterPro" id="IPR025669">
    <property type="entry name" value="AAA_dom"/>
</dbReference>
<dbReference type="InterPro" id="IPR032807">
    <property type="entry name" value="GNVR"/>
</dbReference>
<dbReference type="FunFam" id="3.40.50.300:FF:000527">
    <property type="entry name" value="Tyrosine-protein kinase etk"/>
    <property type="match status" value="1"/>
</dbReference>
<dbReference type="CDD" id="cd05387">
    <property type="entry name" value="BY-kinase"/>
    <property type="match status" value="1"/>
</dbReference>
<gene>
    <name evidence="21" type="ORF">BC008_39200</name>
</gene>
<feature type="coiled-coil region" evidence="17">
    <location>
        <begin position="375"/>
        <end position="402"/>
    </location>
</feature>
<dbReference type="Pfam" id="PF13614">
    <property type="entry name" value="AAA_31"/>
    <property type="match status" value="1"/>
</dbReference>
<evidence type="ECO:0000256" key="7">
    <source>
        <dbReference type="ARBA" id="ARBA00022519"/>
    </source>
</evidence>
<name>A0A0V7ZFJ4_9CYAN</name>
<dbReference type="GO" id="GO:0004715">
    <property type="term" value="F:non-membrane spanning protein tyrosine kinase activity"/>
    <property type="evidence" value="ECO:0007669"/>
    <property type="project" value="UniProtKB-EC"/>
</dbReference>
<proteinExistence type="inferred from homology"/>
<evidence type="ECO:0000256" key="2">
    <source>
        <dbReference type="ARBA" id="ARBA00006683"/>
    </source>
</evidence>
<feature type="coiled-coil region" evidence="17">
    <location>
        <begin position="179"/>
        <end position="229"/>
    </location>
</feature>
<dbReference type="EC" id="2.7.10.2" evidence="5"/>
<evidence type="ECO:0000256" key="5">
    <source>
        <dbReference type="ARBA" id="ARBA00011903"/>
    </source>
</evidence>
<evidence type="ECO:0000256" key="10">
    <source>
        <dbReference type="ARBA" id="ARBA00022741"/>
    </source>
</evidence>
<keyword evidence="8" id="KW-0808">Transferase</keyword>
<dbReference type="NCBIfam" id="TIGR01007">
    <property type="entry name" value="eps_fam"/>
    <property type="match status" value="1"/>
</dbReference>
<keyword evidence="13" id="KW-1133">Transmembrane helix</keyword>
<dbReference type="GO" id="GO:0042802">
    <property type="term" value="F:identical protein binding"/>
    <property type="evidence" value="ECO:0007669"/>
    <property type="project" value="UniProtKB-ARBA"/>
</dbReference>
<keyword evidence="9" id="KW-0812">Transmembrane</keyword>
<dbReference type="InterPro" id="IPR027417">
    <property type="entry name" value="P-loop_NTPase"/>
</dbReference>
<dbReference type="GO" id="GO:0005524">
    <property type="term" value="F:ATP binding"/>
    <property type="evidence" value="ECO:0007669"/>
    <property type="project" value="UniProtKB-KW"/>
</dbReference>
<evidence type="ECO:0000313" key="22">
    <source>
        <dbReference type="Proteomes" id="UP000053372"/>
    </source>
</evidence>
<dbReference type="Pfam" id="PF13807">
    <property type="entry name" value="GNVR"/>
    <property type="match status" value="1"/>
</dbReference>
<accession>A0A0V7ZFJ4</accession>
<comment type="similarity">
    <text evidence="4">Belongs to the etk/wzc family.</text>
</comment>
<keyword evidence="10" id="KW-0547">Nucleotide-binding</keyword>
<keyword evidence="12" id="KW-0067">ATP-binding</keyword>
<dbReference type="SUPFAM" id="SSF52540">
    <property type="entry name" value="P-loop containing nucleoside triphosphate hydrolases"/>
    <property type="match status" value="1"/>
</dbReference>
<keyword evidence="17" id="KW-0175">Coiled coil</keyword>
<dbReference type="AlphaFoldDB" id="A0A0V7ZFJ4"/>
<comment type="subcellular location">
    <subcellularLocation>
        <location evidence="1">Cell inner membrane</location>
        <topology evidence="1">Multi-pass membrane protein</topology>
    </subcellularLocation>
</comment>
<evidence type="ECO:0000256" key="16">
    <source>
        <dbReference type="ARBA" id="ARBA00051245"/>
    </source>
</evidence>
<dbReference type="PANTHER" id="PTHR32309">
    <property type="entry name" value="TYROSINE-PROTEIN KINASE"/>
    <property type="match status" value="1"/>
</dbReference>